<name>A0ABU4WMM3_9FIRM</name>
<feature type="region of interest" description="Disordered" evidence="1">
    <location>
        <begin position="149"/>
        <end position="260"/>
    </location>
</feature>
<keyword evidence="3" id="KW-1185">Reference proteome</keyword>
<comment type="caution">
    <text evidence="2">The sequence shown here is derived from an EMBL/GenBank/DDBJ whole genome shotgun (WGS) entry which is preliminary data.</text>
</comment>
<organism evidence="2 3">
    <name type="scientific">Absicoccus intestinalis</name>
    <dbReference type="NCBI Taxonomy" id="2926319"/>
    <lineage>
        <taxon>Bacteria</taxon>
        <taxon>Bacillati</taxon>
        <taxon>Bacillota</taxon>
        <taxon>Erysipelotrichia</taxon>
        <taxon>Erysipelotrichales</taxon>
        <taxon>Erysipelotrichaceae</taxon>
        <taxon>Absicoccus</taxon>
    </lineage>
</organism>
<dbReference type="EMBL" id="JALBUS010000012">
    <property type="protein sequence ID" value="MDX8417812.1"/>
    <property type="molecule type" value="Genomic_DNA"/>
</dbReference>
<evidence type="ECO:0008006" key="4">
    <source>
        <dbReference type="Google" id="ProtNLM"/>
    </source>
</evidence>
<dbReference type="RefSeq" id="WP_320326079.1">
    <property type="nucleotide sequence ID" value="NZ_JALBUS010000012.1"/>
</dbReference>
<proteinExistence type="predicted"/>
<reference evidence="2 3" key="1">
    <citation type="submission" date="2022-03" db="EMBL/GenBank/DDBJ databases">
        <title>Novel taxa within the pig intestine.</title>
        <authorList>
            <person name="Wylensek D."/>
            <person name="Bishof K."/>
            <person name="Afrizal A."/>
            <person name="Clavel T."/>
        </authorList>
    </citation>
    <scope>NUCLEOTIDE SEQUENCE [LARGE SCALE GENOMIC DNA]</scope>
    <source>
        <strain evidence="2 3">Cla-KB-P134</strain>
    </source>
</reference>
<sequence length="382" mass="40103">MNFVENNGKKVAAILCVASALPVVGTIYAMESQPGWHGDKYVKKDRTIAKNSWVTSNKKAIYLDKDGKADTEKAYNASATALSNDTVATVADSVKASTVEAVDTESSRLDDTTQATESVAKTDVADTTVVAAVVDETNKADSTNLLEKAASTSDVVSTPVVNEDTQSTITTPVSDQTTTIVEQPTTPVDTTQTTAPVDNTQTTTPVQPAAPADNTQTTTPTTPADNTQTTTPVQPAAPADNTQTTTPTTPADNTQTTQNSSFNERVAQAALAEIGEHEWCTNTATDALNAAAGSEVYGVYWPDQYQSLGTVFTDRSLLQPGNLVYYANDGRAGSEGVVVPDHIAVYVGNDTVVNGGWGYTANVAASNIDVPAGTQYYIAINQ</sequence>
<evidence type="ECO:0000256" key="1">
    <source>
        <dbReference type="SAM" id="MobiDB-lite"/>
    </source>
</evidence>
<feature type="compositionally biased region" description="Low complexity" evidence="1">
    <location>
        <begin position="183"/>
        <end position="259"/>
    </location>
</feature>
<protein>
    <recommendedName>
        <fullName evidence="4">NlpC/P60 domain-containing protein</fullName>
    </recommendedName>
</protein>
<feature type="compositionally biased region" description="Polar residues" evidence="1">
    <location>
        <begin position="149"/>
        <end position="182"/>
    </location>
</feature>
<evidence type="ECO:0000313" key="2">
    <source>
        <dbReference type="EMBL" id="MDX8417812.1"/>
    </source>
</evidence>
<gene>
    <name evidence="2" type="ORF">MOZ64_08195</name>
</gene>
<accession>A0ABU4WMM3</accession>
<dbReference type="Proteomes" id="UP001285244">
    <property type="component" value="Unassembled WGS sequence"/>
</dbReference>
<dbReference type="Gene3D" id="3.90.1720.10">
    <property type="entry name" value="endopeptidase domain like (from Nostoc punctiforme)"/>
    <property type="match status" value="1"/>
</dbReference>
<evidence type="ECO:0000313" key="3">
    <source>
        <dbReference type="Proteomes" id="UP001285244"/>
    </source>
</evidence>